<accession>A0A6A6J011</accession>
<name>A0A6A6J011_9PLEO</name>
<evidence type="ECO:0000313" key="3">
    <source>
        <dbReference type="Proteomes" id="UP000800094"/>
    </source>
</evidence>
<protein>
    <submittedName>
        <fullName evidence="2">Uncharacterized protein</fullName>
    </submittedName>
</protein>
<sequence length="108" mass="11927">MRRCLNSPRGVSLSRRHGDISTEPDPRRSCEGGDPTECRVEAEALSSCQPFHIPSGRSTQSKLQRPADPNMSAPQEGPEDTYWYCPECGDGPYGSWTMVCANCAYKKS</sequence>
<gene>
    <name evidence="2" type="ORF">BU26DRAFT_512624</name>
</gene>
<dbReference type="RefSeq" id="XP_033690661.1">
    <property type="nucleotide sequence ID" value="XM_033827424.1"/>
</dbReference>
<dbReference type="GeneID" id="54580754"/>
<reference evidence="2" key="1">
    <citation type="journal article" date="2020" name="Stud. Mycol.">
        <title>101 Dothideomycetes genomes: a test case for predicting lifestyles and emergence of pathogens.</title>
        <authorList>
            <person name="Haridas S."/>
            <person name="Albert R."/>
            <person name="Binder M."/>
            <person name="Bloem J."/>
            <person name="Labutti K."/>
            <person name="Salamov A."/>
            <person name="Andreopoulos B."/>
            <person name="Baker S."/>
            <person name="Barry K."/>
            <person name="Bills G."/>
            <person name="Bluhm B."/>
            <person name="Cannon C."/>
            <person name="Castanera R."/>
            <person name="Culley D."/>
            <person name="Daum C."/>
            <person name="Ezra D."/>
            <person name="Gonzalez J."/>
            <person name="Henrissat B."/>
            <person name="Kuo A."/>
            <person name="Liang C."/>
            <person name="Lipzen A."/>
            <person name="Lutzoni F."/>
            <person name="Magnuson J."/>
            <person name="Mondo S."/>
            <person name="Nolan M."/>
            <person name="Ohm R."/>
            <person name="Pangilinan J."/>
            <person name="Park H.-J."/>
            <person name="Ramirez L."/>
            <person name="Alfaro M."/>
            <person name="Sun H."/>
            <person name="Tritt A."/>
            <person name="Yoshinaga Y."/>
            <person name="Zwiers L.-H."/>
            <person name="Turgeon B."/>
            <person name="Goodwin S."/>
            <person name="Spatafora J."/>
            <person name="Crous P."/>
            <person name="Grigoriev I."/>
        </authorList>
    </citation>
    <scope>NUCLEOTIDE SEQUENCE</scope>
    <source>
        <strain evidence="2">CBS 122368</strain>
    </source>
</reference>
<keyword evidence="3" id="KW-1185">Reference proteome</keyword>
<evidence type="ECO:0000313" key="2">
    <source>
        <dbReference type="EMBL" id="KAF2255657.1"/>
    </source>
</evidence>
<evidence type="ECO:0000256" key="1">
    <source>
        <dbReference type="SAM" id="MobiDB-lite"/>
    </source>
</evidence>
<proteinExistence type="predicted"/>
<organism evidence="2 3">
    <name type="scientific">Trematosphaeria pertusa</name>
    <dbReference type="NCBI Taxonomy" id="390896"/>
    <lineage>
        <taxon>Eukaryota</taxon>
        <taxon>Fungi</taxon>
        <taxon>Dikarya</taxon>
        <taxon>Ascomycota</taxon>
        <taxon>Pezizomycotina</taxon>
        <taxon>Dothideomycetes</taxon>
        <taxon>Pleosporomycetidae</taxon>
        <taxon>Pleosporales</taxon>
        <taxon>Massarineae</taxon>
        <taxon>Trematosphaeriaceae</taxon>
        <taxon>Trematosphaeria</taxon>
    </lineage>
</organism>
<feature type="region of interest" description="Disordered" evidence="1">
    <location>
        <begin position="1"/>
        <end position="35"/>
    </location>
</feature>
<feature type="region of interest" description="Disordered" evidence="1">
    <location>
        <begin position="49"/>
        <end position="78"/>
    </location>
</feature>
<dbReference type="EMBL" id="ML987189">
    <property type="protein sequence ID" value="KAF2255657.1"/>
    <property type="molecule type" value="Genomic_DNA"/>
</dbReference>
<feature type="compositionally biased region" description="Basic and acidic residues" evidence="1">
    <location>
        <begin position="16"/>
        <end position="35"/>
    </location>
</feature>
<dbReference type="AlphaFoldDB" id="A0A6A6J011"/>
<dbReference type="Proteomes" id="UP000800094">
    <property type="component" value="Unassembled WGS sequence"/>
</dbReference>
<dbReference type="OrthoDB" id="3800275at2759"/>